<feature type="chain" id="PRO_5040761751" description="Subtilisin" evidence="7">
    <location>
        <begin position="20"/>
        <end position="1289"/>
    </location>
</feature>
<gene>
    <name evidence="8" type="ORF">N0V93_008133</name>
</gene>
<evidence type="ECO:0000256" key="5">
    <source>
        <dbReference type="PROSITE-ProRule" id="PRU01240"/>
    </source>
</evidence>
<dbReference type="Proteomes" id="UP001140453">
    <property type="component" value="Unassembled WGS sequence"/>
</dbReference>
<evidence type="ECO:0008006" key="10">
    <source>
        <dbReference type="Google" id="ProtNLM"/>
    </source>
</evidence>
<dbReference type="PROSITE" id="PS00138">
    <property type="entry name" value="SUBTILASE_SER"/>
    <property type="match status" value="1"/>
</dbReference>
<protein>
    <recommendedName>
        <fullName evidence="10">Subtilisin</fullName>
    </recommendedName>
</protein>
<evidence type="ECO:0000313" key="9">
    <source>
        <dbReference type="Proteomes" id="UP001140453"/>
    </source>
</evidence>
<evidence type="ECO:0000256" key="4">
    <source>
        <dbReference type="ARBA" id="ARBA00022825"/>
    </source>
</evidence>
<dbReference type="CDD" id="cd00306">
    <property type="entry name" value="Peptidases_S8_S53"/>
    <property type="match status" value="1"/>
</dbReference>
<evidence type="ECO:0000313" key="8">
    <source>
        <dbReference type="EMBL" id="KAJ4387538.1"/>
    </source>
</evidence>
<dbReference type="PANTHER" id="PTHR43806:SF14">
    <property type="entry name" value="TRIPEPTIDYL-PEPTIDASE 2"/>
    <property type="match status" value="1"/>
</dbReference>
<dbReference type="PROSITE" id="PS51892">
    <property type="entry name" value="SUBTILASE"/>
    <property type="match status" value="1"/>
</dbReference>
<feature type="region of interest" description="Disordered" evidence="6">
    <location>
        <begin position="243"/>
        <end position="274"/>
    </location>
</feature>
<dbReference type="PANTHER" id="PTHR43806">
    <property type="entry name" value="PEPTIDASE S8"/>
    <property type="match status" value="1"/>
</dbReference>
<feature type="active site" description="Charge relay system" evidence="5">
    <location>
        <position position="749"/>
    </location>
</feature>
<organism evidence="8 9">
    <name type="scientific">Gnomoniopsis smithogilvyi</name>
    <dbReference type="NCBI Taxonomy" id="1191159"/>
    <lineage>
        <taxon>Eukaryota</taxon>
        <taxon>Fungi</taxon>
        <taxon>Dikarya</taxon>
        <taxon>Ascomycota</taxon>
        <taxon>Pezizomycotina</taxon>
        <taxon>Sordariomycetes</taxon>
        <taxon>Sordariomycetidae</taxon>
        <taxon>Diaporthales</taxon>
        <taxon>Gnomoniaceae</taxon>
        <taxon>Gnomoniopsis</taxon>
    </lineage>
</organism>
<accession>A0A9W8YMC8</accession>
<dbReference type="OrthoDB" id="1896086at2759"/>
<feature type="active site" description="Charge relay system" evidence="5">
    <location>
        <position position="809"/>
    </location>
</feature>
<dbReference type="GO" id="GO:0008240">
    <property type="term" value="F:tripeptidyl-peptidase activity"/>
    <property type="evidence" value="ECO:0007669"/>
    <property type="project" value="TreeGrafter"/>
</dbReference>
<dbReference type="InterPro" id="IPR023827">
    <property type="entry name" value="Peptidase_S8_Asp-AS"/>
</dbReference>
<dbReference type="InterPro" id="IPR036852">
    <property type="entry name" value="Peptidase_S8/S53_dom_sf"/>
</dbReference>
<dbReference type="PRINTS" id="PR00723">
    <property type="entry name" value="SUBTILISIN"/>
</dbReference>
<reference evidence="8" key="1">
    <citation type="submission" date="2022-10" db="EMBL/GenBank/DDBJ databases">
        <title>Tapping the CABI collections for fungal endophytes: first genome assemblies for Collariella, Neodidymelliopsis, Ascochyta clinopodiicola, Didymella pomorum, Didymosphaeria variabile, Neocosmospora piperis and Neocucurbitaria cava.</title>
        <authorList>
            <person name="Hill R."/>
        </authorList>
    </citation>
    <scope>NUCLEOTIDE SEQUENCE</scope>
    <source>
        <strain evidence="8">IMI 355082</strain>
    </source>
</reference>
<feature type="compositionally biased region" description="Polar residues" evidence="6">
    <location>
        <begin position="656"/>
        <end position="671"/>
    </location>
</feature>
<name>A0A9W8YMC8_9PEZI</name>
<keyword evidence="9" id="KW-1185">Reference proteome</keyword>
<evidence type="ECO:0000256" key="7">
    <source>
        <dbReference type="SAM" id="SignalP"/>
    </source>
</evidence>
<feature type="compositionally biased region" description="Low complexity" evidence="6">
    <location>
        <begin position="252"/>
        <end position="274"/>
    </location>
</feature>
<keyword evidence="7" id="KW-0732">Signal</keyword>
<dbReference type="Gene3D" id="3.40.50.200">
    <property type="entry name" value="Peptidase S8/S53 domain"/>
    <property type="match status" value="1"/>
</dbReference>
<dbReference type="PROSITE" id="PS00136">
    <property type="entry name" value="SUBTILASE_ASP"/>
    <property type="match status" value="1"/>
</dbReference>
<dbReference type="GO" id="GO:0004252">
    <property type="term" value="F:serine-type endopeptidase activity"/>
    <property type="evidence" value="ECO:0007669"/>
    <property type="project" value="UniProtKB-UniRule"/>
</dbReference>
<dbReference type="SUPFAM" id="SSF52743">
    <property type="entry name" value="Subtilisin-like"/>
    <property type="match status" value="1"/>
</dbReference>
<feature type="region of interest" description="Disordered" evidence="6">
    <location>
        <begin position="656"/>
        <end position="701"/>
    </location>
</feature>
<feature type="active site" description="Charge relay system" evidence="5">
    <location>
        <position position="1005"/>
    </location>
</feature>
<dbReference type="GO" id="GO:0006508">
    <property type="term" value="P:proteolysis"/>
    <property type="evidence" value="ECO:0007669"/>
    <property type="project" value="UniProtKB-KW"/>
</dbReference>
<comment type="similarity">
    <text evidence="1 5">Belongs to the peptidase S8 family.</text>
</comment>
<proteinExistence type="inferred from homology"/>
<evidence type="ECO:0000256" key="3">
    <source>
        <dbReference type="ARBA" id="ARBA00022801"/>
    </source>
</evidence>
<feature type="signal peptide" evidence="7">
    <location>
        <begin position="1"/>
        <end position="19"/>
    </location>
</feature>
<dbReference type="EMBL" id="JAPEVB010000005">
    <property type="protein sequence ID" value="KAJ4387538.1"/>
    <property type="molecule type" value="Genomic_DNA"/>
</dbReference>
<evidence type="ECO:0000256" key="1">
    <source>
        <dbReference type="ARBA" id="ARBA00011073"/>
    </source>
</evidence>
<keyword evidence="4 5" id="KW-0720">Serine protease</keyword>
<dbReference type="InterPro" id="IPR023828">
    <property type="entry name" value="Peptidase_S8_Ser-AS"/>
</dbReference>
<keyword evidence="3 5" id="KW-0378">Hydrolase</keyword>
<comment type="caution">
    <text evidence="8">The sequence shown here is derived from an EMBL/GenBank/DDBJ whole genome shotgun (WGS) entry which is preliminary data.</text>
</comment>
<keyword evidence="2 5" id="KW-0645">Protease</keyword>
<dbReference type="InterPro" id="IPR015500">
    <property type="entry name" value="Peptidase_S8_subtilisin-rel"/>
</dbReference>
<dbReference type="GO" id="GO:0005829">
    <property type="term" value="C:cytosol"/>
    <property type="evidence" value="ECO:0007669"/>
    <property type="project" value="TreeGrafter"/>
</dbReference>
<sequence>MILFFYWLLLAIFAAIGAGASPVSTIDDSCSTWTTTAISTFPREIVTVLISIESATSVPMTTRTLPGVTTTFTWTEPIVQNATTITALGSTSIMMAEYQVDIVIECAGSYTSIISGSTSYSKLTSNADRTTGYTTASPVSNISSSSPSPTSLQSSSSSSLYATSFQSTPSSSSTSTASVSTSLWTSTMSTLVTLGSSSSTSSYILTGASLSTLTSSIEASTSPSSSSRDWALVSPSAVSTSPIFPSNAPIDPTSSQTSASQTSTSSSATATPTANSTAPIIVPLYHAKLDNVTYFVPVCSDPPQTLWRPDGTNFTLSCNNITLAGGQVIPIIDNPPFGECQPSEVNGDVCFTQRWNSTSTEDGRVTCQADPGSLLFSRDVPGDIKGNLSAIADALSEVQNVAGQVTNAAEQGLSTVGCAAQTAFEQVAAYYFLMVQQEMSVITEAWTIIGDFFKMVLGLMTAVTTPVSFWIDDTDEQFQTLACYVSDGDSAIWRTLSRHTALHQGLNTLASLSNVITVSGLIEEIMQVVFGGLFAEYQQFITASGTITQGWTQAMRICITKWDIESLQDPEKQEPEEDDEDDWLPRYQIFTTPDTTMAQLQALEHALGGGGWEISSSNATDWIKGYVVDLNIMQALLPQTMPFISQTNRFVWDGSGSTSIIQDDPTGSTRRSTQRKRAQSNDTAETHKHQARAFDPNSWPVPTGEQRLSLDNGHYLKTISQQKGQDLDSFTDYTYADPQGQGSWIIIIDSGFDLNHEKLQSTNYRKVVQYVVPNEFTLPKLQQHDVEAGWVASSEVIDDNLPDDEAYGHGTGVACVAAGIGTGVASRANLLLVKTENFFVNTLTGEKRQPGVTIPALQDAFSAFRDQANEQDMPYGKRVINLSMVLAADSAAGSFLEFFFRRQEQEGTTIVMAAGNSGYDYTTNTVPMYQSEQSPHKFATDDNGYIVVGGTYHDGSIWEWTTAPGGRPGSASSDATTSVWAQADDVYTCDANGAPNAMRMRDGTSFAAPQVAGLVAYMMSYPWPSDKENPFNFVGSGGSVASRVKAMICNTYAYQRLPASEIVNKALDMLQKFPVPRKFPWAIPEKVDVIYNMAFGPQKCKDVEGFPNVKRDGLSCPLSLGGGASSTSAVSYVTDTPTYLPSTWTGLSSATGSESTPDGVFVTASFTMTEITVLPTTTLPSTTEWDTVWVTASTTVGGTTTTYTDPSSLTMSAGPSSSTTSDTGIVIYTTTMGSSCCPYPDDACGVESMSLAAPIYCSAITARGFEYLNDMATTTSNTGPRSTADLSLV</sequence>
<dbReference type="InterPro" id="IPR050131">
    <property type="entry name" value="Peptidase_S8_subtilisin-like"/>
</dbReference>
<evidence type="ECO:0000256" key="6">
    <source>
        <dbReference type="SAM" id="MobiDB-lite"/>
    </source>
</evidence>
<evidence type="ECO:0000256" key="2">
    <source>
        <dbReference type="ARBA" id="ARBA00022670"/>
    </source>
</evidence>